<feature type="region of interest" description="Disordered" evidence="1">
    <location>
        <begin position="52"/>
        <end position="77"/>
    </location>
</feature>
<reference evidence="5" key="1">
    <citation type="submission" date="2010-07" db="EMBL/GenBank/DDBJ databases">
        <title>The genome sequence of Gaeumannomyces graminis var. tritici strain R3-111a-1.</title>
        <authorList>
            <consortium name="The Broad Institute Genome Sequencing Platform"/>
            <person name="Ma L.-J."/>
            <person name="Dead R."/>
            <person name="Young S."/>
            <person name="Zeng Q."/>
            <person name="Koehrsen M."/>
            <person name="Alvarado L."/>
            <person name="Berlin A."/>
            <person name="Chapman S.B."/>
            <person name="Chen Z."/>
            <person name="Freedman E."/>
            <person name="Gellesch M."/>
            <person name="Goldberg J."/>
            <person name="Griggs A."/>
            <person name="Gujja S."/>
            <person name="Heilman E.R."/>
            <person name="Heiman D."/>
            <person name="Hepburn T."/>
            <person name="Howarth C."/>
            <person name="Jen D."/>
            <person name="Larson L."/>
            <person name="Mehta T."/>
            <person name="Neiman D."/>
            <person name="Pearson M."/>
            <person name="Roberts A."/>
            <person name="Saif S."/>
            <person name="Shea T."/>
            <person name="Shenoy N."/>
            <person name="Sisk P."/>
            <person name="Stolte C."/>
            <person name="Sykes S."/>
            <person name="Walk T."/>
            <person name="White J."/>
            <person name="Yandava C."/>
            <person name="Haas B."/>
            <person name="Nusbaum C."/>
            <person name="Birren B."/>
        </authorList>
    </citation>
    <scope>NUCLEOTIDE SEQUENCE [LARGE SCALE GENOMIC DNA]</scope>
    <source>
        <strain evidence="5">R3-111a-1</strain>
    </source>
</reference>
<sequence length="173" mass="18086">MLWHLVSVLVLLLARGALAIDVKVVAAFRNGNTPVDPSKITLLRKELTPSQLERLNGTEAGGGGGGGGGKSSSSRRSNPIGYSGNWCGASQHTPTTNRFKSVSGVFNVPNLSLRPSTGTPQFVASWVGMDGANCATALVQAGATTEISSSSVQTSNLWFEWIPDAAYNIQSLP</sequence>
<reference evidence="4" key="4">
    <citation type="journal article" date="2015" name="G3 (Bethesda)">
        <title>Genome sequences of three phytopathogenic species of the Magnaporthaceae family of fungi.</title>
        <authorList>
            <person name="Okagaki L.H."/>
            <person name="Nunes C.C."/>
            <person name="Sailsbery J."/>
            <person name="Clay B."/>
            <person name="Brown D."/>
            <person name="John T."/>
            <person name="Oh Y."/>
            <person name="Young N."/>
            <person name="Fitzgerald M."/>
            <person name="Haas B.J."/>
            <person name="Zeng Q."/>
            <person name="Young S."/>
            <person name="Adiconis X."/>
            <person name="Fan L."/>
            <person name="Levin J.Z."/>
            <person name="Mitchell T.K."/>
            <person name="Okubara P.A."/>
            <person name="Farman M.L."/>
            <person name="Kohn L.M."/>
            <person name="Birren B."/>
            <person name="Ma L.-J."/>
            <person name="Dean R.A."/>
        </authorList>
    </citation>
    <scope>NUCLEOTIDE SEQUENCE</scope>
    <source>
        <strain evidence="4">R3-111a-1</strain>
    </source>
</reference>
<dbReference type="EnsemblFungi" id="EJT68150">
    <property type="protein sequence ID" value="EJT68150"/>
    <property type="gene ID" value="GGTG_14271"/>
</dbReference>
<dbReference type="GeneID" id="20354729"/>
<reference evidence="3" key="3">
    <citation type="submission" date="2010-09" db="EMBL/GenBank/DDBJ databases">
        <title>Annotation of Gaeumannomyces graminis var. tritici R3-111a-1.</title>
        <authorList>
            <consortium name="The Broad Institute Genome Sequencing Platform"/>
            <person name="Ma L.-J."/>
            <person name="Dead R."/>
            <person name="Young S.K."/>
            <person name="Zeng Q."/>
            <person name="Gargeya S."/>
            <person name="Fitzgerald M."/>
            <person name="Haas B."/>
            <person name="Abouelleil A."/>
            <person name="Alvarado L."/>
            <person name="Arachchi H.M."/>
            <person name="Berlin A."/>
            <person name="Brown A."/>
            <person name="Chapman S.B."/>
            <person name="Chen Z."/>
            <person name="Dunbar C."/>
            <person name="Freedman E."/>
            <person name="Gearin G."/>
            <person name="Gellesch M."/>
            <person name="Goldberg J."/>
            <person name="Griggs A."/>
            <person name="Gujja S."/>
            <person name="Heiman D."/>
            <person name="Howarth C."/>
            <person name="Larson L."/>
            <person name="Lui A."/>
            <person name="MacDonald P.J.P."/>
            <person name="Mehta T."/>
            <person name="Montmayeur A."/>
            <person name="Murphy C."/>
            <person name="Neiman D."/>
            <person name="Pearson M."/>
            <person name="Priest M."/>
            <person name="Roberts A."/>
            <person name="Saif S."/>
            <person name="Shea T."/>
            <person name="Shenoy N."/>
            <person name="Sisk P."/>
            <person name="Stolte C."/>
            <person name="Sykes S."/>
            <person name="Yandava C."/>
            <person name="Wortman J."/>
            <person name="Nusbaum C."/>
            <person name="Birren B."/>
        </authorList>
    </citation>
    <scope>NUCLEOTIDE SEQUENCE</scope>
    <source>
        <strain evidence="3">R3-111a-1</strain>
    </source>
</reference>
<evidence type="ECO:0000313" key="5">
    <source>
        <dbReference type="Proteomes" id="UP000006039"/>
    </source>
</evidence>
<dbReference type="PANTHER" id="PTHR37536">
    <property type="entry name" value="PUTATIVE (AFU_ORTHOLOGUE AFUA_3G02970)-RELATED"/>
    <property type="match status" value="1"/>
</dbReference>
<keyword evidence="2" id="KW-0732">Signal</keyword>
<dbReference type="CDD" id="cd13426">
    <property type="entry name" value="Peptidase_G1"/>
    <property type="match status" value="1"/>
</dbReference>
<feature type="signal peptide" evidence="2">
    <location>
        <begin position="1"/>
        <end position="19"/>
    </location>
</feature>
<dbReference type="InterPro" id="IPR013320">
    <property type="entry name" value="ConA-like_dom_sf"/>
</dbReference>
<dbReference type="GO" id="GO:0070007">
    <property type="term" value="F:glutamic-type endopeptidase activity"/>
    <property type="evidence" value="ECO:0007669"/>
    <property type="project" value="InterPro"/>
</dbReference>
<gene>
    <name evidence="4" type="primary">20354729</name>
    <name evidence="3" type="ORF">GGTG_14271</name>
</gene>
<proteinExistence type="predicted"/>
<dbReference type="AlphaFoldDB" id="J8U0F9"/>
<dbReference type="STRING" id="644352.J8U0F9"/>
<dbReference type="VEuPathDB" id="FungiDB:GGTG_14271"/>
<dbReference type="EMBL" id="GL385605">
    <property type="protein sequence ID" value="EJT68150.1"/>
    <property type="molecule type" value="Genomic_DNA"/>
</dbReference>
<dbReference type="RefSeq" id="XP_009230462.1">
    <property type="nucleotide sequence ID" value="XM_009232198.1"/>
</dbReference>
<dbReference type="PANTHER" id="PTHR37536:SF1">
    <property type="entry name" value="ASPERGILLOPEPSIN, PUTAITVE (AFU_ORTHOLOGUE AFUA_7G01200)"/>
    <property type="match status" value="1"/>
</dbReference>
<feature type="chain" id="PRO_5003815495" evidence="2">
    <location>
        <begin position="20"/>
        <end position="173"/>
    </location>
</feature>
<keyword evidence="5" id="KW-1185">Reference proteome</keyword>
<name>J8U0F9_GAET3</name>
<feature type="compositionally biased region" description="Gly residues" evidence="1">
    <location>
        <begin position="59"/>
        <end position="70"/>
    </location>
</feature>
<evidence type="ECO:0000256" key="1">
    <source>
        <dbReference type="SAM" id="MobiDB-lite"/>
    </source>
</evidence>
<evidence type="ECO:0000313" key="4">
    <source>
        <dbReference type="EnsemblFungi" id="EJT68150"/>
    </source>
</evidence>
<dbReference type="Gene3D" id="2.60.120.700">
    <property type="entry name" value="Peptidase G1"/>
    <property type="match status" value="1"/>
</dbReference>
<feature type="non-terminal residue" evidence="3">
    <location>
        <position position="1"/>
    </location>
</feature>
<accession>J8U0F9</accession>
<dbReference type="GO" id="GO:0006508">
    <property type="term" value="P:proteolysis"/>
    <property type="evidence" value="ECO:0007669"/>
    <property type="project" value="InterPro"/>
</dbReference>
<dbReference type="Proteomes" id="UP000006039">
    <property type="component" value="Unassembled WGS sequence"/>
</dbReference>
<protein>
    <submittedName>
        <fullName evidence="3 4">Uncharacterized protein</fullName>
    </submittedName>
</protein>
<organism evidence="3">
    <name type="scientific">Gaeumannomyces tritici (strain R3-111a-1)</name>
    <name type="common">Wheat and barley take-all root rot fungus</name>
    <name type="synonym">Gaeumannomyces graminis var. tritici</name>
    <dbReference type="NCBI Taxonomy" id="644352"/>
    <lineage>
        <taxon>Eukaryota</taxon>
        <taxon>Fungi</taxon>
        <taxon>Dikarya</taxon>
        <taxon>Ascomycota</taxon>
        <taxon>Pezizomycotina</taxon>
        <taxon>Sordariomycetes</taxon>
        <taxon>Sordariomycetidae</taxon>
        <taxon>Magnaporthales</taxon>
        <taxon>Magnaporthaceae</taxon>
        <taxon>Gaeumannomyces</taxon>
    </lineage>
</organism>
<evidence type="ECO:0000313" key="3">
    <source>
        <dbReference type="EMBL" id="EJT68150.1"/>
    </source>
</evidence>
<dbReference type="OrthoDB" id="2862635at2759"/>
<reference evidence="3" key="2">
    <citation type="submission" date="2010-07" db="EMBL/GenBank/DDBJ databases">
        <authorList>
            <consortium name="The Broad Institute Genome Sequencing Platform"/>
            <consortium name="Broad Institute Genome Sequencing Center for Infectious Disease"/>
            <person name="Ma L.-J."/>
            <person name="Dead R."/>
            <person name="Young S."/>
            <person name="Zeng Q."/>
            <person name="Koehrsen M."/>
            <person name="Alvarado L."/>
            <person name="Berlin A."/>
            <person name="Chapman S.B."/>
            <person name="Chen Z."/>
            <person name="Freedman E."/>
            <person name="Gellesch M."/>
            <person name="Goldberg J."/>
            <person name="Griggs A."/>
            <person name="Gujja S."/>
            <person name="Heilman E.R."/>
            <person name="Heiman D."/>
            <person name="Hepburn T."/>
            <person name="Howarth C."/>
            <person name="Jen D."/>
            <person name="Larson L."/>
            <person name="Mehta T."/>
            <person name="Neiman D."/>
            <person name="Pearson M."/>
            <person name="Roberts A."/>
            <person name="Saif S."/>
            <person name="Shea T."/>
            <person name="Shenoy N."/>
            <person name="Sisk P."/>
            <person name="Stolte C."/>
            <person name="Sykes S."/>
            <person name="Walk T."/>
            <person name="White J."/>
            <person name="Yandava C."/>
            <person name="Haas B."/>
            <person name="Nusbaum C."/>
            <person name="Birren B."/>
        </authorList>
    </citation>
    <scope>NUCLEOTIDE SEQUENCE</scope>
    <source>
        <strain evidence="3">R3-111a-1</strain>
    </source>
</reference>
<dbReference type="InterPro" id="IPR000250">
    <property type="entry name" value="Peptidase_G1"/>
</dbReference>
<reference evidence="4" key="5">
    <citation type="submission" date="2018-04" db="UniProtKB">
        <authorList>
            <consortium name="EnsemblFungi"/>
        </authorList>
    </citation>
    <scope>IDENTIFICATION</scope>
    <source>
        <strain evidence="4">R3-111a-1</strain>
    </source>
</reference>
<dbReference type="Pfam" id="PF01828">
    <property type="entry name" value="Peptidase_A4"/>
    <property type="match status" value="1"/>
</dbReference>
<dbReference type="SUPFAM" id="SSF49899">
    <property type="entry name" value="Concanavalin A-like lectins/glucanases"/>
    <property type="match status" value="1"/>
</dbReference>
<dbReference type="InterPro" id="IPR038656">
    <property type="entry name" value="Peptidase_G1_sf"/>
</dbReference>
<evidence type="ECO:0000256" key="2">
    <source>
        <dbReference type="SAM" id="SignalP"/>
    </source>
</evidence>